<dbReference type="EMBL" id="BTGU01000002">
    <property type="protein sequence ID" value="GMN29399.1"/>
    <property type="molecule type" value="Genomic_DNA"/>
</dbReference>
<reference evidence="1" key="1">
    <citation type="submission" date="2023-07" db="EMBL/GenBank/DDBJ databases">
        <title>draft genome sequence of fig (Ficus carica).</title>
        <authorList>
            <person name="Takahashi T."/>
            <person name="Nishimura K."/>
        </authorList>
    </citation>
    <scope>NUCLEOTIDE SEQUENCE</scope>
</reference>
<gene>
    <name evidence="1" type="ORF">TIFTF001_002417</name>
</gene>
<accession>A0AA87Z3R1</accession>
<proteinExistence type="predicted"/>
<protein>
    <submittedName>
        <fullName evidence="1">Uncharacterized protein</fullName>
    </submittedName>
</protein>
<name>A0AA87Z3R1_FICCA</name>
<dbReference type="Proteomes" id="UP001187192">
    <property type="component" value="Unassembled WGS sequence"/>
</dbReference>
<dbReference type="AlphaFoldDB" id="A0AA87Z3R1"/>
<sequence>MSLQQKRYKSRLNPQKAAIGLKTLNEVEISHFHGDGDRRQVGGRPEVASHHAVAIERIQIDQNGYEHMLNGNCGRHLDA</sequence>
<comment type="caution">
    <text evidence="1">The sequence shown here is derived from an EMBL/GenBank/DDBJ whole genome shotgun (WGS) entry which is preliminary data.</text>
</comment>
<organism evidence="1 2">
    <name type="scientific">Ficus carica</name>
    <name type="common">Common fig</name>
    <dbReference type="NCBI Taxonomy" id="3494"/>
    <lineage>
        <taxon>Eukaryota</taxon>
        <taxon>Viridiplantae</taxon>
        <taxon>Streptophyta</taxon>
        <taxon>Embryophyta</taxon>
        <taxon>Tracheophyta</taxon>
        <taxon>Spermatophyta</taxon>
        <taxon>Magnoliopsida</taxon>
        <taxon>eudicotyledons</taxon>
        <taxon>Gunneridae</taxon>
        <taxon>Pentapetalae</taxon>
        <taxon>rosids</taxon>
        <taxon>fabids</taxon>
        <taxon>Rosales</taxon>
        <taxon>Moraceae</taxon>
        <taxon>Ficeae</taxon>
        <taxon>Ficus</taxon>
    </lineage>
</organism>
<evidence type="ECO:0000313" key="1">
    <source>
        <dbReference type="EMBL" id="GMN29399.1"/>
    </source>
</evidence>
<keyword evidence="2" id="KW-1185">Reference proteome</keyword>
<evidence type="ECO:0000313" key="2">
    <source>
        <dbReference type="Proteomes" id="UP001187192"/>
    </source>
</evidence>